<evidence type="ECO:0000256" key="2">
    <source>
        <dbReference type="ARBA" id="ARBA00015560"/>
    </source>
</evidence>
<protein>
    <recommendedName>
        <fullName evidence="2">Fucose-specific lectin</fullName>
    </recommendedName>
</protein>
<sequence length="270" mass="29408">MCRSVHIKINVHPEFIRILKVEPDLALDGNQVDVLPSVYSVSNNNTLQEEAHDSNTGWYTGQLTNSNIEVAAYSSLGAAYLAGTYTPTIRVYAQLTDNSIQEYGWDDDSNEWQAFHNLGQALPGTAIAVTSFTIPNQSIRVYFQDPQNNLIEMGHDSDSGWGQGSFSVANAIPRTALAVSTTEDDSIHVYYGGSNDRILERIHDANSGWYDGAFAQPSIPGSQVAAINWGTGSGLTICLYLQQGIDVSAVSEYQWENGSWSVKQAAIPPA</sequence>
<dbReference type="OrthoDB" id="407298at2759"/>
<dbReference type="VEuPathDB" id="FungiDB:CDV56_102636"/>
<evidence type="ECO:0000313" key="5">
    <source>
        <dbReference type="Proteomes" id="UP000215305"/>
    </source>
</evidence>
<dbReference type="STRING" id="41047.A0A397G110"/>
<evidence type="ECO:0000313" key="4">
    <source>
        <dbReference type="EMBL" id="RHZ43504.1"/>
    </source>
</evidence>
<keyword evidence="5" id="KW-1185">Reference proteome</keyword>
<gene>
    <name evidence="4" type="ORF">CDV56_102636</name>
</gene>
<dbReference type="Gene3D" id="2.120.10.70">
    <property type="entry name" value="Fucose-specific lectin"/>
    <property type="match status" value="1"/>
</dbReference>
<dbReference type="GeneID" id="38124610"/>
<dbReference type="AlphaFoldDB" id="A0A397G110"/>
<keyword evidence="3" id="KW-0430">Lectin</keyword>
<dbReference type="EMBL" id="NKHU02000406">
    <property type="protein sequence ID" value="RHZ43504.1"/>
    <property type="molecule type" value="Genomic_DNA"/>
</dbReference>
<dbReference type="RefSeq" id="XP_026609845.1">
    <property type="nucleotide sequence ID" value="XM_026756255.1"/>
</dbReference>
<dbReference type="SUPFAM" id="SSF89372">
    <property type="entry name" value="Fucose-specific lectin"/>
    <property type="match status" value="1"/>
</dbReference>
<dbReference type="GO" id="GO:0030246">
    <property type="term" value="F:carbohydrate binding"/>
    <property type="evidence" value="ECO:0007669"/>
    <property type="project" value="UniProtKB-KW"/>
</dbReference>
<proteinExistence type="inferred from homology"/>
<dbReference type="Proteomes" id="UP000215305">
    <property type="component" value="Unassembled WGS sequence"/>
</dbReference>
<name>A0A397G110_ASPTH</name>
<evidence type="ECO:0000256" key="3">
    <source>
        <dbReference type="ARBA" id="ARBA00022734"/>
    </source>
</evidence>
<evidence type="ECO:0000256" key="1">
    <source>
        <dbReference type="ARBA" id="ARBA00009042"/>
    </source>
</evidence>
<reference evidence="4" key="1">
    <citation type="submission" date="2018-08" db="EMBL/GenBank/DDBJ databases">
        <title>Draft genome sequence of azole-resistant Aspergillus thermomutatus (Neosartorya pseudofischeri) strain HMR AF 39, isolated from a human nasal aspirate.</title>
        <authorList>
            <person name="Parent-Michaud M."/>
            <person name="Dufresne P.J."/>
            <person name="Fournier E."/>
            <person name="Martineau C."/>
            <person name="Moreira S."/>
            <person name="Perkins V."/>
            <person name="De Repentigny L."/>
            <person name="Dufresne S.F."/>
        </authorList>
    </citation>
    <scope>NUCLEOTIDE SEQUENCE [LARGE SCALE GENOMIC DNA]</scope>
    <source>
        <strain evidence="4">HMR AF 39</strain>
    </source>
</reference>
<comment type="caution">
    <text evidence="4">The sequence shown here is derived from an EMBL/GenBank/DDBJ whole genome shotgun (WGS) entry which is preliminary data.</text>
</comment>
<dbReference type="InterPro" id="IPR012475">
    <property type="entry name" value="Fungal_lectin"/>
</dbReference>
<dbReference type="Pfam" id="PF07938">
    <property type="entry name" value="Fungal_lectin"/>
    <property type="match status" value="1"/>
</dbReference>
<organism evidence="4 5">
    <name type="scientific">Aspergillus thermomutatus</name>
    <name type="common">Neosartorya pseudofischeri</name>
    <dbReference type="NCBI Taxonomy" id="41047"/>
    <lineage>
        <taxon>Eukaryota</taxon>
        <taxon>Fungi</taxon>
        <taxon>Dikarya</taxon>
        <taxon>Ascomycota</taxon>
        <taxon>Pezizomycotina</taxon>
        <taxon>Eurotiomycetes</taxon>
        <taxon>Eurotiomycetidae</taxon>
        <taxon>Eurotiales</taxon>
        <taxon>Aspergillaceae</taxon>
        <taxon>Aspergillus</taxon>
        <taxon>Aspergillus subgen. Fumigati</taxon>
    </lineage>
</organism>
<accession>A0A397G110</accession>
<comment type="similarity">
    <text evidence="1">Belongs to the fungal fucose-specific lectin family.</text>
</comment>